<dbReference type="Proteomes" id="UP001168877">
    <property type="component" value="Unassembled WGS sequence"/>
</dbReference>
<sequence>MLLSSRLKEMVLILLKVNIGWVEIWMTGLLNKEAAKQLNKEEDLKLFSIICWRLWCLRNALVHNGGNQPYLNVLSWSNNSAMACETPRLDSNLRCETDERINLHWKAPANGIYKVNCSAMAGMDGNRIGIGIGIVIRNYEGVVMASCAQAIDGNFDGQIVGILALYKGILFNLDCGLKPCVFESDRCVTVEHILSGKFLGANYGNILDDIATLKKHNYGMDFLTITSAANRVAQRLARMGLDCVEDNFWMENFPASVRNLVEADMLS</sequence>
<comment type="caution">
    <text evidence="2">The sequence shown here is derived from an EMBL/GenBank/DDBJ whole genome shotgun (WGS) entry which is preliminary data.</text>
</comment>
<dbReference type="InterPro" id="IPR002156">
    <property type="entry name" value="RNaseH_domain"/>
</dbReference>
<reference evidence="2" key="2">
    <citation type="submission" date="2023-06" db="EMBL/GenBank/DDBJ databases">
        <authorList>
            <person name="Swenson N.G."/>
            <person name="Wegrzyn J.L."/>
            <person name="Mcevoy S.L."/>
        </authorList>
    </citation>
    <scope>NUCLEOTIDE SEQUENCE</scope>
    <source>
        <strain evidence="2">NS2018</strain>
        <tissue evidence="2">Leaf</tissue>
    </source>
</reference>
<dbReference type="GO" id="GO:0003676">
    <property type="term" value="F:nucleic acid binding"/>
    <property type="evidence" value="ECO:0007669"/>
    <property type="project" value="InterPro"/>
</dbReference>
<dbReference type="PANTHER" id="PTHR47074:SF48">
    <property type="entry name" value="POLYNUCLEOTIDYL TRANSFERASE, RIBONUCLEASE H-LIKE SUPERFAMILY PROTEIN"/>
    <property type="match status" value="1"/>
</dbReference>
<evidence type="ECO:0000259" key="1">
    <source>
        <dbReference type="Pfam" id="PF13456"/>
    </source>
</evidence>
<accession>A0AA39SF34</accession>
<dbReference type="PANTHER" id="PTHR47074">
    <property type="entry name" value="BNAC02G40300D PROTEIN"/>
    <property type="match status" value="1"/>
</dbReference>
<protein>
    <recommendedName>
        <fullName evidence="1">RNase H type-1 domain-containing protein</fullName>
    </recommendedName>
</protein>
<dbReference type="InterPro" id="IPR052929">
    <property type="entry name" value="RNase_H-like_EbsB-rel"/>
</dbReference>
<gene>
    <name evidence="2" type="ORF">LWI29_008053</name>
</gene>
<dbReference type="GO" id="GO:0004523">
    <property type="term" value="F:RNA-DNA hybrid ribonuclease activity"/>
    <property type="evidence" value="ECO:0007669"/>
    <property type="project" value="InterPro"/>
</dbReference>
<dbReference type="AlphaFoldDB" id="A0AA39SF34"/>
<organism evidence="2 3">
    <name type="scientific">Acer saccharum</name>
    <name type="common">Sugar maple</name>
    <dbReference type="NCBI Taxonomy" id="4024"/>
    <lineage>
        <taxon>Eukaryota</taxon>
        <taxon>Viridiplantae</taxon>
        <taxon>Streptophyta</taxon>
        <taxon>Embryophyta</taxon>
        <taxon>Tracheophyta</taxon>
        <taxon>Spermatophyta</taxon>
        <taxon>Magnoliopsida</taxon>
        <taxon>eudicotyledons</taxon>
        <taxon>Gunneridae</taxon>
        <taxon>Pentapetalae</taxon>
        <taxon>rosids</taxon>
        <taxon>malvids</taxon>
        <taxon>Sapindales</taxon>
        <taxon>Sapindaceae</taxon>
        <taxon>Hippocastanoideae</taxon>
        <taxon>Acereae</taxon>
        <taxon>Acer</taxon>
    </lineage>
</organism>
<dbReference type="Pfam" id="PF13456">
    <property type="entry name" value="RVT_3"/>
    <property type="match status" value="1"/>
</dbReference>
<proteinExistence type="predicted"/>
<evidence type="ECO:0000313" key="3">
    <source>
        <dbReference type="Proteomes" id="UP001168877"/>
    </source>
</evidence>
<name>A0AA39SF34_ACESA</name>
<dbReference type="EMBL" id="JAUESC010000381">
    <property type="protein sequence ID" value="KAK0588980.1"/>
    <property type="molecule type" value="Genomic_DNA"/>
</dbReference>
<reference evidence="2" key="1">
    <citation type="journal article" date="2022" name="Plant J.">
        <title>Strategies of tolerance reflected in two North American maple genomes.</title>
        <authorList>
            <person name="McEvoy S.L."/>
            <person name="Sezen U.U."/>
            <person name="Trouern-Trend A."/>
            <person name="McMahon S.M."/>
            <person name="Schaberg P.G."/>
            <person name="Yang J."/>
            <person name="Wegrzyn J.L."/>
            <person name="Swenson N.G."/>
        </authorList>
    </citation>
    <scope>NUCLEOTIDE SEQUENCE</scope>
    <source>
        <strain evidence="2">NS2018</strain>
    </source>
</reference>
<keyword evidence="3" id="KW-1185">Reference proteome</keyword>
<feature type="domain" description="RNase H type-1" evidence="1">
    <location>
        <begin position="128"/>
        <end position="239"/>
    </location>
</feature>
<evidence type="ECO:0000313" key="2">
    <source>
        <dbReference type="EMBL" id="KAK0588980.1"/>
    </source>
</evidence>